<organism evidence="2 3">
    <name type="scientific">Isoptericola peretonis</name>
    <dbReference type="NCBI Taxonomy" id="2918523"/>
    <lineage>
        <taxon>Bacteria</taxon>
        <taxon>Bacillati</taxon>
        <taxon>Actinomycetota</taxon>
        <taxon>Actinomycetes</taxon>
        <taxon>Micrococcales</taxon>
        <taxon>Promicromonosporaceae</taxon>
        <taxon>Isoptericola</taxon>
    </lineage>
</organism>
<evidence type="ECO:0000313" key="3">
    <source>
        <dbReference type="Proteomes" id="UP001651050"/>
    </source>
</evidence>
<sequence length="127" mass="13301">MSGVAVAPSASAARAPECNVQKAVVERPGPAVRGSVRVPAVGTWQYSVLYCSLLWGDSGTGVATLQATLNHCYGRNLEVDGNFGDLTRTALKYAQGRAGVAQDGVYGPNTRDRMAHWSGGAYCARIA</sequence>
<feature type="domain" description="Peptidoglycan binding-like" evidence="1">
    <location>
        <begin position="58"/>
        <end position="114"/>
    </location>
</feature>
<dbReference type="InterPro" id="IPR036365">
    <property type="entry name" value="PGBD-like_sf"/>
</dbReference>
<accession>A0ABT0J3R7</accession>
<dbReference type="SUPFAM" id="SSF47090">
    <property type="entry name" value="PGBD-like"/>
    <property type="match status" value="1"/>
</dbReference>
<reference evidence="2 3" key="1">
    <citation type="submission" date="2022-02" db="EMBL/GenBank/DDBJ databases">
        <title>The car tank lid bacteriome: a reservoir of bacteria with potential in bioremediation of fuel.</title>
        <authorList>
            <person name="Vidal-Verdu A."/>
            <person name="Gomez-Martinez D."/>
            <person name="Latorre-Perez A."/>
            <person name="Pereto J."/>
            <person name="Porcar M."/>
        </authorList>
    </citation>
    <scope>NUCLEOTIDE SEQUENCE [LARGE SCALE GENOMIC DNA]</scope>
    <source>
        <strain evidence="2 3">4D.3</strain>
    </source>
</reference>
<name>A0ABT0J3R7_9MICO</name>
<dbReference type="InterPro" id="IPR036366">
    <property type="entry name" value="PGBDSf"/>
</dbReference>
<dbReference type="EMBL" id="JALQCY010000003">
    <property type="protein sequence ID" value="MCK9794146.1"/>
    <property type="molecule type" value="Genomic_DNA"/>
</dbReference>
<protein>
    <submittedName>
        <fullName evidence="2">Peptidoglycan-binding protein</fullName>
    </submittedName>
</protein>
<proteinExistence type="predicted"/>
<dbReference type="Proteomes" id="UP001651050">
    <property type="component" value="Unassembled WGS sequence"/>
</dbReference>
<dbReference type="InterPro" id="IPR002477">
    <property type="entry name" value="Peptidoglycan-bd-like"/>
</dbReference>
<comment type="caution">
    <text evidence="2">The sequence shown here is derived from an EMBL/GenBank/DDBJ whole genome shotgun (WGS) entry which is preliminary data.</text>
</comment>
<dbReference type="Pfam" id="PF01471">
    <property type="entry name" value="PG_binding_1"/>
    <property type="match status" value="1"/>
</dbReference>
<dbReference type="Gene3D" id="1.10.101.10">
    <property type="entry name" value="PGBD-like superfamily/PGBD"/>
    <property type="match status" value="1"/>
</dbReference>
<evidence type="ECO:0000259" key="1">
    <source>
        <dbReference type="Pfam" id="PF01471"/>
    </source>
</evidence>
<gene>
    <name evidence="2" type="ORF">M1843_10350</name>
</gene>
<dbReference type="RefSeq" id="WP_416344001.1">
    <property type="nucleotide sequence ID" value="NZ_JALQCY010000003.1"/>
</dbReference>
<evidence type="ECO:0000313" key="2">
    <source>
        <dbReference type="EMBL" id="MCK9794146.1"/>
    </source>
</evidence>
<keyword evidence="3" id="KW-1185">Reference proteome</keyword>